<name>A0ABN9TR49_9DINO</name>
<evidence type="ECO:0000313" key="3">
    <source>
        <dbReference type="EMBL" id="CAK0848623.1"/>
    </source>
</evidence>
<keyword evidence="2" id="KW-0732">Signal</keyword>
<dbReference type="Proteomes" id="UP001189429">
    <property type="component" value="Unassembled WGS sequence"/>
</dbReference>
<keyword evidence="4" id="KW-1185">Reference proteome</keyword>
<feature type="signal peptide" evidence="2">
    <location>
        <begin position="1"/>
        <end position="22"/>
    </location>
</feature>
<proteinExistence type="predicted"/>
<organism evidence="3 4">
    <name type="scientific">Prorocentrum cordatum</name>
    <dbReference type="NCBI Taxonomy" id="2364126"/>
    <lineage>
        <taxon>Eukaryota</taxon>
        <taxon>Sar</taxon>
        <taxon>Alveolata</taxon>
        <taxon>Dinophyceae</taxon>
        <taxon>Prorocentrales</taxon>
        <taxon>Prorocentraceae</taxon>
        <taxon>Prorocentrum</taxon>
    </lineage>
</organism>
<feature type="chain" id="PRO_5045941441" evidence="2">
    <location>
        <begin position="23"/>
        <end position="419"/>
    </location>
</feature>
<protein>
    <submittedName>
        <fullName evidence="3">Uncharacterized protein</fullName>
    </submittedName>
</protein>
<comment type="caution">
    <text evidence="3">The sequence shown here is derived from an EMBL/GenBank/DDBJ whole genome shotgun (WGS) entry which is preliminary data.</text>
</comment>
<evidence type="ECO:0000256" key="1">
    <source>
        <dbReference type="SAM" id="MobiDB-lite"/>
    </source>
</evidence>
<evidence type="ECO:0000313" key="4">
    <source>
        <dbReference type="Proteomes" id="UP001189429"/>
    </source>
</evidence>
<gene>
    <name evidence="3" type="ORF">PCOR1329_LOCUS41515</name>
</gene>
<feature type="compositionally biased region" description="Pro residues" evidence="1">
    <location>
        <begin position="210"/>
        <end position="256"/>
    </location>
</feature>
<evidence type="ECO:0000256" key="2">
    <source>
        <dbReference type="SAM" id="SignalP"/>
    </source>
</evidence>
<feature type="region of interest" description="Disordered" evidence="1">
    <location>
        <begin position="208"/>
        <end position="256"/>
    </location>
</feature>
<accession>A0ABN9TR49</accession>
<dbReference type="EMBL" id="CAUYUJ010014994">
    <property type="protein sequence ID" value="CAK0848623.1"/>
    <property type="molecule type" value="Genomic_DNA"/>
</dbReference>
<sequence length="419" mass="44316">MARTAPARACLLIHLLAHGVFGTTAAAEVDPQQDTVLLQLGTDATSFDLGRVSSPKGTTGTTVWTLLARQTYPHIFSSGEWSKNAGDPGNDNYAILDQLEAFRSGDGKFTFKLSWPGSGLQDQVWKQSLNPVTSGRQSTRPVAGYEAVSIHYTTQWWGGLEGSQYALLDGSVASDNWYYAVGAFYNWQGGIPGPSSPVAKTELYVAASPTPAPTPATPSPTPAPTLAPTPAPTLAPTPAPTLAPTPVPTLAPTPAPTPARTPAAIAAAVGDPHLVNIHGERFDLLKDGRHLLVEVPQFAAESATLLAVAAVAQRCGDACSDVYFVSINVTGKWADDVREGGFHYTAKQPQAHRKGTGWMSFHSIKLKTVWGRTGGGIPYLNMFVKNLGKSGYPVGGLLGGGDHSSVTNPDLRCKRYLAF</sequence>
<reference evidence="3" key="1">
    <citation type="submission" date="2023-10" db="EMBL/GenBank/DDBJ databases">
        <authorList>
            <person name="Chen Y."/>
            <person name="Shah S."/>
            <person name="Dougan E. K."/>
            <person name="Thang M."/>
            <person name="Chan C."/>
        </authorList>
    </citation>
    <scope>NUCLEOTIDE SEQUENCE [LARGE SCALE GENOMIC DNA]</scope>
</reference>